<dbReference type="PANTHER" id="PTHR47959:SF1">
    <property type="entry name" value="ATP-DEPENDENT RNA HELICASE DBPA"/>
    <property type="match status" value="1"/>
</dbReference>
<dbReference type="SMART" id="SM00487">
    <property type="entry name" value="DEXDc"/>
    <property type="match status" value="1"/>
</dbReference>
<gene>
    <name evidence="16" type="ORF">BDZ31_003027</name>
</gene>
<feature type="domain" description="Helicase ATP-binding" evidence="13">
    <location>
        <begin position="51"/>
        <end position="223"/>
    </location>
</feature>
<reference evidence="16 17" key="1">
    <citation type="submission" date="2020-08" db="EMBL/GenBank/DDBJ databases">
        <title>Genomic Encyclopedia of Archaeal and Bacterial Type Strains, Phase II (KMG-II): from individual species to whole genera.</title>
        <authorList>
            <person name="Goeker M."/>
        </authorList>
    </citation>
    <scope>NUCLEOTIDE SEQUENCE [LARGE SCALE GENOMIC DNA]</scope>
    <source>
        <strain evidence="16 17">DSM 23288</strain>
    </source>
</reference>
<dbReference type="PROSITE" id="PS51194">
    <property type="entry name" value="HELICASE_CTER"/>
    <property type="match status" value="1"/>
</dbReference>
<evidence type="ECO:0000256" key="10">
    <source>
        <dbReference type="PROSITE-ProRule" id="PRU00552"/>
    </source>
</evidence>
<dbReference type="InterPro" id="IPR014001">
    <property type="entry name" value="Helicase_ATP-bd"/>
</dbReference>
<evidence type="ECO:0000256" key="12">
    <source>
        <dbReference type="SAM" id="MobiDB-lite"/>
    </source>
</evidence>
<dbReference type="InterPro" id="IPR001650">
    <property type="entry name" value="Helicase_C-like"/>
</dbReference>
<evidence type="ECO:0000259" key="14">
    <source>
        <dbReference type="PROSITE" id="PS51194"/>
    </source>
</evidence>
<comment type="caution">
    <text evidence="16">The sequence shown here is derived from an EMBL/GenBank/DDBJ whole genome shotgun (WGS) entry which is preliminary data.</text>
</comment>
<keyword evidence="6 11" id="KW-0067">ATP-binding</keyword>
<dbReference type="Gene3D" id="3.40.50.300">
    <property type="entry name" value="P-loop containing nucleotide triphosphate hydrolases"/>
    <property type="match status" value="2"/>
</dbReference>
<evidence type="ECO:0000256" key="8">
    <source>
        <dbReference type="ARBA" id="ARBA00038437"/>
    </source>
</evidence>
<dbReference type="GO" id="GO:0003724">
    <property type="term" value="F:RNA helicase activity"/>
    <property type="evidence" value="ECO:0007669"/>
    <property type="project" value="UniProtKB-EC"/>
</dbReference>
<dbReference type="PANTHER" id="PTHR47959">
    <property type="entry name" value="ATP-DEPENDENT RNA HELICASE RHLE-RELATED"/>
    <property type="match status" value="1"/>
</dbReference>
<evidence type="ECO:0000256" key="2">
    <source>
        <dbReference type="ARBA" id="ARBA00022490"/>
    </source>
</evidence>
<evidence type="ECO:0000256" key="1">
    <source>
        <dbReference type="ARBA" id="ARBA00012552"/>
    </source>
</evidence>
<evidence type="ECO:0000256" key="6">
    <source>
        <dbReference type="ARBA" id="ARBA00022840"/>
    </source>
</evidence>
<dbReference type="InterPro" id="IPR005580">
    <property type="entry name" value="DbpA/CsdA_RNA-bd_dom"/>
</dbReference>
<evidence type="ECO:0000256" key="11">
    <source>
        <dbReference type="RuleBase" id="RU000492"/>
    </source>
</evidence>
<dbReference type="EC" id="3.6.4.13" evidence="1"/>
<feature type="compositionally biased region" description="Gly residues" evidence="12">
    <location>
        <begin position="493"/>
        <end position="516"/>
    </location>
</feature>
<protein>
    <recommendedName>
        <fullName evidence="1">RNA helicase</fullName>
        <ecNumber evidence="1">3.6.4.13</ecNumber>
    </recommendedName>
</protein>
<dbReference type="GO" id="GO:0005524">
    <property type="term" value="F:ATP binding"/>
    <property type="evidence" value="ECO:0007669"/>
    <property type="project" value="UniProtKB-KW"/>
</dbReference>
<name>A0A840IF10_9ACTN</name>
<evidence type="ECO:0000256" key="3">
    <source>
        <dbReference type="ARBA" id="ARBA00022741"/>
    </source>
</evidence>
<dbReference type="PROSITE" id="PS51192">
    <property type="entry name" value="HELICASE_ATP_BIND_1"/>
    <property type="match status" value="1"/>
</dbReference>
<keyword evidence="17" id="KW-1185">Reference proteome</keyword>
<dbReference type="InterPro" id="IPR014014">
    <property type="entry name" value="RNA_helicase_DEAD_Q_motif"/>
</dbReference>
<dbReference type="InterPro" id="IPR000629">
    <property type="entry name" value="RNA-helicase_DEAD-box_CS"/>
</dbReference>
<dbReference type="InterPro" id="IPR050079">
    <property type="entry name" value="DEAD_box_RNA_helicase"/>
</dbReference>
<comment type="catalytic activity">
    <reaction evidence="9">
        <text>ATP + H2O = ADP + phosphate + H(+)</text>
        <dbReference type="Rhea" id="RHEA:13065"/>
        <dbReference type="ChEBI" id="CHEBI:15377"/>
        <dbReference type="ChEBI" id="CHEBI:15378"/>
        <dbReference type="ChEBI" id="CHEBI:30616"/>
        <dbReference type="ChEBI" id="CHEBI:43474"/>
        <dbReference type="ChEBI" id="CHEBI:456216"/>
        <dbReference type="EC" id="3.6.4.13"/>
    </reaction>
</comment>
<evidence type="ECO:0000259" key="15">
    <source>
        <dbReference type="PROSITE" id="PS51195"/>
    </source>
</evidence>
<dbReference type="EMBL" id="JACHNU010000004">
    <property type="protein sequence ID" value="MBB4663432.1"/>
    <property type="molecule type" value="Genomic_DNA"/>
</dbReference>
<sequence length="603" mass="64590">MSLNPSDAVPADDSDSAAASTFADLGLRSELLDALAGLGYEEPTPIQREAIPPLLVGQDLLGQAATGTGKTAAFALPILELLEPGRTAAAPLALVLVPTRELAVQVSEALHRYGRALGARVLPIYGGQPIGRQLGALKRGVDVIVGTPGRVLDHIGRGTLRLEALEMTVLDEADEMLDMGFAEDIEAILEQAPAGCQTVLFSATMPPRIDHIARAHLNEPVRIEIARETTAAESGRIRQRAYVVARAHKPAALGRVLDVEAPTAAIVFCRTRDEVDQLTETLNGRGYRAEALHGGMTQEQRDRVMGRVRGGTADLLVATDVAARGLDVEQLTHVVNYDVPNSPEAYVHRIGRVGRAGREGTAITLAEPREHRYLKVVERIARQKIEIEKLPTVADLHARRLELTRAALEEALAEEGDGERLDRFRVVVETLADEHDVVEVALAAVKLAHDALGGEQDEQEIPDVTPRPQRERGEGGVRGARGDRGAPWERGRGAGGAQGRGGDHPGGGRGPRGRGPSGPTTRLYVALGRRAGIRPQDLVGAITGESGLAGREIGAIEIQDRFSLVEVPIEAADGVVTALRGSTIKGKRANVRRERYERGQRPD</sequence>
<dbReference type="GO" id="GO:0005829">
    <property type="term" value="C:cytosol"/>
    <property type="evidence" value="ECO:0007669"/>
    <property type="project" value="TreeGrafter"/>
</dbReference>
<dbReference type="CDD" id="cd00268">
    <property type="entry name" value="DEADc"/>
    <property type="match status" value="1"/>
</dbReference>
<feature type="domain" description="DEAD-box RNA helicase Q" evidence="15">
    <location>
        <begin position="20"/>
        <end position="48"/>
    </location>
</feature>
<dbReference type="Pfam" id="PF00270">
    <property type="entry name" value="DEAD"/>
    <property type="match status" value="1"/>
</dbReference>
<keyword evidence="7" id="KW-0346">Stress response</keyword>
<keyword evidence="3 11" id="KW-0547">Nucleotide-binding</keyword>
<dbReference type="AlphaFoldDB" id="A0A840IF10"/>
<dbReference type="InterPro" id="IPR044742">
    <property type="entry name" value="DEAD/DEAH_RhlB"/>
</dbReference>
<dbReference type="GO" id="GO:0003723">
    <property type="term" value="F:RNA binding"/>
    <property type="evidence" value="ECO:0007669"/>
    <property type="project" value="UniProtKB-ARBA"/>
</dbReference>
<dbReference type="InterPro" id="IPR027417">
    <property type="entry name" value="P-loop_NTPase"/>
</dbReference>
<dbReference type="InterPro" id="IPR011545">
    <property type="entry name" value="DEAD/DEAH_box_helicase_dom"/>
</dbReference>
<feature type="compositionally biased region" description="Basic and acidic residues" evidence="12">
    <location>
        <begin position="468"/>
        <end position="492"/>
    </location>
</feature>
<comment type="similarity">
    <text evidence="8 11">Belongs to the DEAD box helicase family.</text>
</comment>
<dbReference type="FunFam" id="3.40.50.300:FF:000108">
    <property type="entry name" value="ATP-dependent RNA helicase RhlE"/>
    <property type="match status" value="1"/>
</dbReference>
<feature type="region of interest" description="Disordered" evidence="12">
    <location>
        <begin position="453"/>
        <end position="522"/>
    </location>
</feature>
<keyword evidence="5 11" id="KW-0347">Helicase</keyword>
<dbReference type="SMART" id="SM00490">
    <property type="entry name" value="HELICc"/>
    <property type="match status" value="1"/>
</dbReference>
<evidence type="ECO:0000313" key="17">
    <source>
        <dbReference type="Proteomes" id="UP000585272"/>
    </source>
</evidence>
<dbReference type="PROSITE" id="PS51195">
    <property type="entry name" value="Q_MOTIF"/>
    <property type="match status" value="1"/>
</dbReference>
<evidence type="ECO:0000313" key="16">
    <source>
        <dbReference type="EMBL" id="MBB4663432.1"/>
    </source>
</evidence>
<dbReference type="GO" id="GO:0016787">
    <property type="term" value="F:hydrolase activity"/>
    <property type="evidence" value="ECO:0007669"/>
    <property type="project" value="UniProtKB-KW"/>
</dbReference>
<feature type="domain" description="Helicase C-terminal" evidence="14">
    <location>
        <begin position="252"/>
        <end position="397"/>
    </location>
</feature>
<organism evidence="16 17">
    <name type="scientific">Conexibacter arvalis</name>
    <dbReference type="NCBI Taxonomy" id="912552"/>
    <lineage>
        <taxon>Bacteria</taxon>
        <taxon>Bacillati</taxon>
        <taxon>Actinomycetota</taxon>
        <taxon>Thermoleophilia</taxon>
        <taxon>Solirubrobacterales</taxon>
        <taxon>Conexibacteraceae</taxon>
        <taxon>Conexibacter</taxon>
    </lineage>
</organism>
<dbReference type="SUPFAM" id="SSF52540">
    <property type="entry name" value="P-loop containing nucleoside triphosphate hydrolases"/>
    <property type="match status" value="1"/>
</dbReference>
<evidence type="ECO:0000256" key="5">
    <source>
        <dbReference type="ARBA" id="ARBA00022806"/>
    </source>
</evidence>
<dbReference type="InterPro" id="IPR012677">
    <property type="entry name" value="Nucleotide-bd_a/b_plait_sf"/>
</dbReference>
<dbReference type="PROSITE" id="PS00039">
    <property type="entry name" value="DEAD_ATP_HELICASE"/>
    <property type="match status" value="1"/>
</dbReference>
<dbReference type="Pfam" id="PF00271">
    <property type="entry name" value="Helicase_C"/>
    <property type="match status" value="1"/>
</dbReference>
<accession>A0A840IF10</accession>
<keyword evidence="2" id="KW-0963">Cytoplasm</keyword>
<proteinExistence type="inferred from homology"/>
<evidence type="ECO:0000259" key="13">
    <source>
        <dbReference type="PROSITE" id="PS51192"/>
    </source>
</evidence>
<dbReference type="Pfam" id="PF03880">
    <property type="entry name" value="DbpA"/>
    <property type="match status" value="1"/>
</dbReference>
<evidence type="ECO:0000256" key="4">
    <source>
        <dbReference type="ARBA" id="ARBA00022801"/>
    </source>
</evidence>
<dbReference type="CDD" id="cd18787">
    <property type="entry name" value="SF2_C_DEAD"/>
    <property type="match status" value="1"/>
</dbReference>
<keyword evidence="4 11" id="KW-0378">Hydrolase</keyword>
<dbReference type="Gene3D" id="3.30.70.330">
    <property type="match status" value="1"/>
</dbReference>
<evidence type="ECO:0000256" key="7">
    <source>
        <dbReference type="ARBA" id="ARBA00023016"/>
    </source>
</evidence>
<feature type="short sequence motif" description="Q motif" evidence="10">
    <location>
        <begin position="20"/>
        <end position="48"/>
    </location>
</feature>
<dbReference type="InterPro" id="IPR057325">
    <property type="entry name" value="DeaD_dimer"/>
</dbReference>
<dbReference type="Pfam" id="PF25399">
    <property type="entry name" value="DeaD_dimer"/>
    <property type="match status" value="1"/>
</dbReference>
<dbReference type="RefSeq" id="WP_183343163.1">
    <property type="nucleotide sequence ID" value="NZ_JACHNU010000004.1"/>
</dbReference>
<dbReference type="CDD" id="cd12252">
    <property type="entry name" value="RRM_DbpA"/>
    <property type="match status" value="1"/>
</dbReference>
<evidence type="ECO:0000256" key="9">
    <source>
        <dbReference type="ARBA" id="ARBA00047984"/>
    </source>
</evidence>
<dbReference type="Proteomes" id="UP000585272">
    <property type="component" value="Unassembled WGS sequence"/>
</dbReference>